<dbReference type="InterPro" id="IPR011990">
    <property type="entry name" value="TPR-like_helical_dom_sf"/>
</dbReference>
<dbReference type="Gene3D" id="1.10.10.10">
    <property type="entry name" value="Winged helix-like DNA-binding domain superfamily/Winged helix DNA-binding domain"/>
    <property type="match status" value="1"/>
</dbReference>
<accession>A0A931G0U4</accession>
<evidence type="ECO:0000313" key="5">
    <source>
        <dbReference type="EMBL" id="MBG0567163.1"/>
    </source>
</evidence>
<reference evidence="5" key="1">
    <citation type="submission" date="2020-11" db="EMBL/GenBank/DDBJ databases">
        <title>Isolation and identification of active actinomycetes.</title>
        <authorList>
            <person name="Sun X."/>
        </authorList>
    </citation>
    <scope>NUCLEOTIDE SEQUENCE</scope>
    <source>
        <strain evidence="5">NEAU-A11</strain>
    </source>
</reference>
<keyword evidence="6" id="KW-1185">Reference proteome</keyword>
<dbReference type="AlphaFoldDB" id="A0A931G0U4"/>
<dbReference type="SMART" id="SM00421">
    <property type="entry name" value="HTH_LUXR"/>
    <property type="match status" value="1"/>
</dbReference>
<proteinExistence type="predicted"/>
<dbReference type="Gene3D" id="3.40.50.300">
    <property type="entry name" value="P-loop containing nucleotide triphosphate hydrolases"/>
    <property type="match status" value="1"/>
</dbReference>
<dbReference type="PROSITE" id="PS50043">
    <property type="entry name" value="HTH_LUXR_2"/>
    <property type="match status" value="1"/>
</dbReference>
<comment type="caution">
    <text evidence="5">The sequence shown here is derived from an EMBL/GenBank/DDBJ whole genome shotgun (WGS) entry which is preliminary data.</text>
</comment>
<dbReference type="InterPro" id="IPR036388">
    <property type="entry name" value="WH-like_DNA-bd_sf"/>
</dbReference>
<evidence type="ECO:0000256" key="3">
    <source>
        <dbReference type="ARBA" id="ARBA00023163"/>
    </source>
</evidence>
<dbReference type="Pfam" id="PF17874">
    <property type="entry name" value="TPR_MalT"/>
    <property type="match status" value="1"/>
</dbReference>
<keyword evidence="2" id="KW-0238">DNA-binding</keyword>
<feature type="domain" description="HTH luxR-type" evidence="4">
    <location>
        <begin position="818"/>
        <end position="883"/>
    </location>
</feature>
<dbReference type="PANTHER" id="PTHR44688:SF16">
    <property type="entry name" value="DNA-BINDING TRANSCRIPTIONAL ACTIVATOR DEVR_DOSR"/>
    <property type="match status" value="1"/>
</dbReference>
<dbReference type="Pfam" id="PF25873">
    <property type="entry name" value="WHD_MalT"/>
    <property type="match status" value="1"/>
</dbReference>
<dbReference type="PANTHER" id="PTHR44688">
    <property type="entry name" value="DNA-BINDING TRANSCRIPTIONAL ACTIVATOR DEVR_DOSR"/>
    <property type="match status" value="1"/>
</dbReference>
<dbReference type="SUPFAM" id="SSF52540">
    <property type="entry name" value="P-loop containing nucleoside triphosphate hydrolases"/>
    <property type="match status" value="1"/>
</dbReference>
<evidence type="ECO:0000259" key="4">
    <source>
        <dbReference type="PROSITE" id="PS50043"/>
    </source>
</evidence>
<keyword evidence="3" id="KW-0804">Transcription</keyword>
<dbReference type="SUPFAM" id="SSF46894">
    <property type="entry name" value="C-terminal effector domain of the bipartite response regulators"/>
    <property type="match status" value="1"/>
</dbReference>
<dbReference type="InterPro" id="IPR041617">
    <property type="entry name" value="TPR_MalT"/>
</dbReference>
<organism evidence="5 6">
    <name type="scientific">Actinoplanes aureus</name>
    <dbReference type="NCBI Taxonomy" id="2792083"/>
    <lineage>
        <taxon>Bacteria</taxon>
        <taxon>Bacillati</taxon>
        <taxon>Actinomycetota</taxon>
        <taxon>Actinomycetes</taxon>
        <taxon>Micromonosporales</taxon>
        <taxon>Micromonosporaceae</taxon>
        <taxon>Actinoplanes</taxon>
    </lineage>
</organism>
<sequence>MSIELIADPSGVMSFDPDSSLLDCKFAVPAAPPFMVARPALLDRVTEGVQGPVTLVTGLAGSGKTQLLASWVNSRAVDWPVAWITLEQGDEQTSTFWTYVMEGLRRAGVDVPPVPGGAVSRAVLGRLATMLDEQPTPIVLVLDGASQLPGRDWAIGLEFLLSHVNRLRVVLTGRWDPPLPLYRYRLSGQLRELRTADLAFTAAEARRLMELHGVDLGEPELATLLEHTEGWAAGIRLCACALQGRADAKRLVNTISGNESTIAEYFVGEVLRLQPPEVRRFLLETSVLDTFTPELAAVVTTRPDAYRMLTTLTRENAFIQPVGEGSDVYRYHRLFAELLRAQLAWTEPEEVAVLHGRAAVWLAEQGRLLEAVDHAVQGGDWGTAAAMVVEDYAVGRLVIEGSSGRLGAIFARLPEHLELPEVVMIRAAMAYGDGRREEAAERLAYAGKLLSVRGSACGDGLTLTGFLVQILLLAEGPEAERVTELVAVAEAFLAVAPTERLARHPELRLLLRTAEGMALSNAGAVDAAADVLSDAAAGLLPGCESLRINSLSRLALLEAYRGRLSRAETVARQALELAGEYGFERKQRLGAAEVALAWVALERYDIEAADRHIRAAQPLCGTGADGLAVLSYAIVRARRLQTRGELRGAINALRAADESDVAASAPVWLVREVALGRARMLISGGHLDEAEKTLDRYPEPCPPDVAVVRAALAMARGEAGQAHDVARTVADAAGVPVPVALDAWLLLAMLAANGEDTSGAREALRRALRVAAGESYRRPVHQVWSQLRRLLRDDDRLAVQYGALGAGLAPGTPAVVGEPVVVEALSKRELDVLKGMAAMLPTEEIAATLYVSVNTVKTHVRSILRKLSAARRNEAVRRARALNLI</sequence>
<dbReference type="Gene3D" id="1.25.40.10">
    <property type="entry name" value="Tetratricopeptide repeat domain"/>
    <property type="match status" value="1"/>
</dbReference>
<dbReference type="InterPro" id="IPR059106">
    <property type="entry name" value="WHD_MalT"/>
</dbReference>
<dbReference type="Proteomes" id="UP000598146">
    <property type="component" value="Unassembled WGS sequence"/>
</dbReference>
<dbReference type="RefSeq" id="WP_196418936.1">
    <property type="nucleotide sequence ID" value="NZ_JADQTO010000025.1"/>
</dbReference>
<evidence type="ECO:0000256" key="1">
    <source>
        <dbReference type="ARBA" id="ARBA00023015"/>
    </source>
</evidence>
<dbReference type="InterPro" id="IPR016032">
    <property type="entry name" value="Sig_transdc_resp-reg_C-effctor"/>
</dbReference>
<dbReference type="PRINTS" id="PR00038">
    <property type="entry name" value="HTHLUXR"/>
</dbReference>
<dbReference type="InterPro" id="IPR027417">
    <property type="entry name" value="P-loop_NTPase"/>
</dbReference>
<dbReference type="InterPro" id="IPR000792">
    <property type="entry name" value="Tscrpt_reg_LuxR_C"/>
</dbReference>
<dbReference type="EMBL" id="JADQTO010000025">
    <property type="protein sequence ID" value="MBG0567163.1"/>
    <property type="molecule type" value="Genomic_DNA"/>
</dbReference>
<protein>
    <submittedName>
        <fullName evidence="5">Helix-turn-helix transcriptional regulator</fullName>
    </submittedName>
</protein>
<keyword evidence="1" id="KW-0805">Transcription regulation</keyword>
<dbReference type="GO" id="GO:0006355">
    <property type="term" value="P:regulation of DNA-templated transcription"/>
    <property type="evidence" value="ECO:0007669"/>
    <property type="project" value="InterPro"/>
</dbReference>
<dbReference type="SUPFAM" id="SSF48452">
    <property type="entry name" value="TPR-like"/>
    <property type="match status" value="1"/>
</dbReference>
<evidence type="ECO:0000256" key="2">
    <source>
        <dbReference type="ARBA" id="ARBA00023125"/>
    </source>
</evidence>
<dbReference type="CDD" id="cd06170">
    <property type="entry name" value="LuxR_C_like"/>
    <property type="match status" value="1"/>
</dbReference>
<gene>
    <name evidence="5" type="ORF">I4J89_37520</name>
</gene>
<dbReference type="Pfam" id="PF00196">
    <property type="entry name" value="GerE"/>
    <property type="match status" value="1"/>
</dbReference>
<evidence type="ECO:0000313" key="6">
    <source>
        <dbReference type="Proteomes" id="UP000598146"/>
    </source>
</evidence>
<dbReference type="GO" id="GO:0003677">
    <property type="term" value="F:DNA binding"/>
    <property type="evidence" value="ECO:0007669"/>
    <property type="project" value="UniProtKB-KW"/>
</dbReference>
<name>A0A931G0U4_9ACTN</name>